<evidence type="ECO:0000256" key="5">
    <source>
        <dbReference type="SAM" id="MobiDB-lite"/>
    </source>
</evidence>
<dbReference type="PROSITE" id="PS50893">
    <property type="entry name" value="ABC_TRANSPORTER_2"/>
    <property type="match status" value="1"/>
</dbReference>
<gene>
    <name evidence="7" type="ORF">LR394_31695</name>
</gene>
<dbReference type="InterPro" id="IPR050683">
    <property type="entry name" value="Bact_Polysacc_Export_ATP-bd"/>
</dbReference>
<feature type="domain" description="ABC transporter" evidence="6">
    <location>
        <begin position="125"/>
        <end position="343"/>
    </location>
</feature>
<evidence type="ECO:0000313" key="8">
    <source>
        <dbReference type="Proteomes" id="UP001138997"/>
    </source>
</evidence>
<name>A0A9X1NJZ4_9ACTN</name>
<accession>A0A9X1NJZ4</accession>
<dbReference type="Pfam" id="PF00005">
    <property type="entry name" value="ABC_tran"/>
    <property type="match status" value="1"/>
</dbReference>
<dbReference type="Proteomes" id="UP001138997">
    <property type="component" value="Unassembled WGS sequence"/>
</dbReference>
<dbReference type="SMART" id="SM00382">
    <property type="entry name" value="AAA"/>
    <property type="match status" value="1"/>
</dbReference>
<feature type="region of interest" description="Disordered" evidence="5">
    <location>
        <begin position="1"/>
        <end position="89"/>
    </location>
</feature>
<dbReference type="PANTHER" id="PTHR46743:SF2">
    <property type="entry name" value="TEICHOIC ACIDS EXPORT ATP-BINDING PROTEIN TAGH"/>
    <property type="match status" value="1"/>
</dbReference>
<dbReference type="Gene3D" id="3.40.50.300">
    <property type="entry name" value="P-loop containing nucleotide triphosphate hydrolases"/>
    <property type="match status" value="1"/>
</dbReference>
<evidence type="ECO:0000259" key="6">
    <source>
        <dbReference type="PROSITE" id="PS50893"/>
    </source>
</evidence>
<evidence type="ECO:0000256" key="4">
    <source>
        <dbReference type="ARBA" id="ARBA00022840"/>
    </source>
</evidence>
<dbReference type="EMBL" id="JAJOMB010000022">
    <property type="protein sequence ID" value="MCD5315470.1"/>
    <property type="molecule type" value="Genomic_DNA"/>
</dbReference>
<evidence type="ECO:0000313" key="7">
    <source>
        <dbReference type="EMBL" id="MCD5315470.1"/>
    </source>
</evidence>
<keyword evidence="4 7" id="KW-0067">ATP-binding</keyword>
<dbReference type="GO" id="GO:0005524">
    <property type="term" value="F:ATP binding"/>
    <property type="evidence" value="ECO:0007669"/>
    <property type="project" value="UniProtKB-KW"/>
</dbReference>
<dbReference type="GO" id="GO:0016020">
    <property type="term" value="C:membrane"/>
    <property type="evidence" value="ECO:0007669"/>
    <property type="project" value="InterPro"/>
</dbReference>
<evidence type="ECO:0000256" key="1">
    <source>
        <dbReference type="ARBA" id="ARBA00005417"/>
    </source>
</evidence>
<dbReference type="InterPro" id="IPR015860">
    <property type="entry name" value="ABC_transpr_TagH-like"/>
</dbReference>
<keyword evidence="8" id="KW-1185">Reference proteome</keyword>
<dbReference type="InterPro" id="IPR003593">
    <property type="entry name" value="AAA+_ATPase"/>
</dbReference>
<protein>
    <submittedName>
        <fullName evidence="7">ABC transporter ATP-binding protein</fullName>
    </submittedName>
</protein>
<dbReference type="CDD" id="cd03220">
    <property type="entry name" value="ABC_KpsT_Wzt"/>
    <property type="match status" value="1"/>
</dbReference>
<dbReference type="SUPFAM" id="SSF52540">
    <property type="entry name" value="P-loop containing nucleoside triphosphate hydrolases"/>
    <property type="match status" value="1"/>
</dbReference>
<dbReference type="GO" id="GO:0140359">
    <property type="term" value="F:ABC-type transporter activity"/>
    <property type="evidence" value="ECO:0007669"/>
    <property type="project" value="InterPro"/>
</dbReference>
<reference evidence="7" key="1">
    <citation type="submission" date="2021-11" db="EMBL/GenBank/DDBJ databases">
        <title>Streptomyces corallinus and Kineosporia corallina sp. nov., two new coral-derived marine actinobacteria.</title>
        <authorList>
            <person name="Buangrab K."/>
            <person name="Sutthacheep M."/>
            <person name="Yeemin T."/>
            <person name="Harunari E."/>
            <person name="Igarashi Y."/>
            <person name="Sripreechasak P."/>
            <person name="Kanchanasin P."/>
            <person name="Tanasupawat S."/>
            <person name="Phongsopitanun W."/>
        </authorList>
    </citation>
    <scope>NUCLEOTIDE SEQUENCE</scope>
    <source>
        <strain evidence="7">JCM 31032</strain>
    </source>
</reference>
<dbReference type="AlphaFoldDB" id="A0A9X1NJZ4"/>
<proteinExistence type="inferred from homology"/>
<comment type="caution">
    <text evidence="7">The sequence shown here is derived from an EMBL/GenBank/DDBJ whole genome shotgun (WGS) entry which is preliminary data.</text>
</comment>
<keyword evidence="3" id="KW-0547">Nucleotide-binding</keyword>
<dbReference type="PROSITE" id="PS00211">
    <property type="entry name" value="ABC_TRANSPORTER_1"/>
    <property type="match status" value="2"/>
</dbReference>
<dbReference type="GO" id="GO:0016887">
    <property type="term" value="F:ATP hydrolysis activity"/>
    <property type="evidence" value="ECO:0007669"/>
    <property type="project" value="InterPro"/>
</dbReference>
<evidence type="ECO:0000256" key="3">
    <source>
        <dbReference type="ARBA" id="ARBA00022741"/>
    </source>
</evidence>
<organism evidence="7 8">
    <name type="scientific">Kineosporia babensis</name>
    <dbReference type="NCBI Taxonomy" id="499548"/>
    <lineage>
        <taxon>Bacteria</taxon>
        <taxon>Bacillati</taxon>
        <taxon>Actinomycetota</taxon>
        <taxon>Actinomycetes</taxon>
        <taxon>Kineosporiales</taxon>
        <taxon>Kineosporiaceae</taxon>
        <taxon>Kineosporia</taxon>
    </lineage>
</organism>
<sequence length="343" mass="36286">MTEQTPFPRGSVATGYNGEGVENAPGQDAPKPTLADPVGSAPAAWATEPEPEQPEPAPAPVKKAPAKKAAKKGVGPSGLKKIKTRVPAGPRERPTVIVDNLHITYKVWATGKAASGRNSEKKGLLARTPALRRAREVHAVRGISFTAYEGDAIGVVGTNGSGKSTLLQGVAGLVPPARGSIFSLGNPTLLGVGAALMNELSGERNVILGGLALGLSMEEVRAKYDSIVEFSGLEPEFLDLPMRTYSQGMAARLRFSIAASVSHQVLMIDEALSVGDRQFQQRSEARIRELRESAGTVFLVSHALPAITKTCNRVLWIHKGKLIMDGGVDEVIQAYTDSENGPE</sequence>
<comment type="similarity">
    <text evidence="1">Belongs to the ABC transporter superfamily.</text>
</comment>
<dbReference type="InterPro" id="IPR017871">
    <property type="entry name" value="ABC_transporter-like_CS"/>
</dbReference>
<dbReference type="InterPro" id="IPR003439">
    <property type="entry name" value="ABC_transporter-like_ATP-bd"/>
</dbReference>
<evidence type="ECO:0000256" key="2">
    <source>
        <dbReference type="ARBA" id="ARBA00022448"/>
    </source>
</evidence>
<dbReference type="InterPro" id="IPR027417">
    <property type="entry name" value="P-loop_NTPase"/>
</dbReference>
<dbReference type="PANTHER" id="PTHR46743">
    <property type="entry name" value="TEICHOIC ACIDS EXPORT ATP-BINDING PROTEIN TAGH"/>
    <property type="match status" value="1"/>
</dbReference>
<keyword evidence="2" id="KW-0813">Transport</keyword>
<dbReference type="RefSeq" id="WP_231448291.1">
    <property type="nucleotide sequence ID" value="NZ_JAJOMB010000022.1"/>
</dbReference>